<dbReference type="InterPro" id="IPR036291">
    <property type="entry name" value="NAD(P)-bd_dom_sf"/>
</dbReference>
<dbReference type="Gene3D" id="3.40.50.720">
    <property type="entry name" value="NAD(P)-binding Rossmann-like Domain"/>
    <property type="match status" value="1"/>
</dbReference>
<gene>
    <name evidence="2" type="ORF">J2D77_12690</name>
</gene>
<evidence type="ECO:0000313" key="2">
    <source>
        <dbReference type="EMBL" id="MBO1326008.1"/>
    </source>
</evidence>
<dbReference type="AlphaFoldDB" id="A0A939HKB7"/>
<dbReference type="PANTHER" id="PTHR14097">
    <property type="entry name" value="OXIDOREDUCTASE HTATIP2"/>
    <property type="match status" value="1"/>
</dbReference>
<dbReference type="InterPro" id="IPR016040">
    <property type="entry name" value="NAD(P)-bd_dom"/>
</dbReference>
<protein>
    <submittedName>
        <fullName evidence="2">NAD(P)H-binding protein</fullName>
    </submittedName>
</protein>
<sequence>MTTRVLLVGGTGLIGRLVDADLAMRPDIVVTSLTRRTSSGSDHVIDFEYLCAAPETTLRAVAPTGADVAISCLGTTLRAAGSQAAMFRVDHDYVLAFATAAHASGARQFILVSSVGAGGPGFYLRTKGVIERDIRALGFSRVDILRPGMLLGHRAQARPMEAIGQRLATALAPLMVGRLARYGAIDAKTVAKAIVGLVGQAADGCQTYDNADLCRIASQTARSRDYPGGNSGITN</sequence>
<proteinExistence type="predicted"/>
<accession>A0A939HKB7</accession>
<organism evidence="2 3">
    <name type="scientific">Acetobacter garciniae</name>
    <dbReference type="NCBI Taxonomy" id="2817435"/>
    <lineage>
        <taxon>Bacteria</taxon>
        <taxon>Pseudomonadati</taxon>
        <taxon>Pseudomonadota</taxon>
        <taxon>Alphaproteobacteria</taxon>
        <taxon>Acetobacterales</taxon>
        <taxon>Acetobacteraceae</taxon>
        <taxon>Acetobacter</taxon>
    </lineage>
</organism>
<feature type="domain" description="NAD(P)-binding" evidence="1">
    <location>
        <begin position="9"/>
        <end position="152"/>
    </location>
</feature>
<keyword evidence="3" id="KW-1185">Reference proteome</keyword>
<reference evidence="2" key="1">
    <citation type="submission" date="2021-03" db="EMBL/GenBank/DDBJ databases">
        <title>The complete genome sequence of Acetobacter sp. TBRC 12339.</title>
        <authorList>
            <person name="Charoenyingcharoen P."/>
            <person name="Yukphan P."/>
        </authorList>
    </citation>
    <scope>NUCLEOTIDE SEQUENCE</scope>
    <source>
        <strain evidence="2">TBRC 12339</strain>
    </source>
</reference>
<dbReference type="EMBL" id="JAFVMH010000006">
    <property type="protein sequence ID" value="MBO1326008.1"/>
    <property type="molecule type" value="Genomic_DNA"/>
</dbReference>
<dbReference type="SUPFAM" id="SSF51735">
    <property type="entry name" value="NAD(P)-binding Rossmann-fold domains"/>
    <property type="match status" value="1"/>
</dbReference>
<name>A0A939HKB7_9PROT</name>
<comment type="caution">
    <text evidence="2">The sequence shown here is derived from an EMBL/GenBank/DDBJ whole genome shotgun (WGS) entry which is preliminary data.</text>
</comment>
<dbReference type="Pfam" id="PF13460">
    <property type="entry name" value="NAD_binding_10"/>
    <property type="match status" value="1"/>
</dbReference>
<dbReference type="Proteomes" id="UP000664073">
    <property type="component" value="Unassembled WGS sequence"/>
</dbReference>
<evidence type="ECO:0000259" key="1">
    <source>
        <dbReference type="Pfam" id="PF13460"/>
    </source>
</evidence>
<dbReference type="RefSeq" id="WP_207846673.1">
    <property type="nucleotide sequence ID" value="NZ_JAFVMH010000006.1"/>
</dbReference>
<evidence type="ECO:0000313" key="3">
    <source>
        <dbReference type="Proteomes" id="UP000664073"/>
    </source>
</evidence>
<dbReference type="PANTHER" id="PTHR14097:SF7">
    <property type="entry name" value="OXIDOREDUCTASE HTATIP2"/>
    <property type="match status" value="1"/>
</dbReference>